<comment type="function">
    <text evidence="6">Component of the ESCRT-I complex, a regulator of vesicular trafficking process. Required for the sorting of endocytic ubiquitinated cargos into multivesicular bodies. May be involved in cell growth and differentiation.</text>
</comment>
<dbReference type="PANTHER" id="PTHR13678:SF9">
    <property type="entry name" value="VACUOLAR PROTEIN SORTING-ASSOCIATED PROTEIN 37B"/>
    <property type="match status" value="1"/>
</dbReference>
<evidence type="ECO:0000256" key="4">
    <source>
        <dbReference type="ARBA" id="ARBA00022753"/>
    </source>
</evidence>
<keyword evidence="9" id="KW-1185">Reference proteome</keyword>
<feature type="region of interest" description="Disordered" evidence="7">
    <location>
        <begin position="281"/>
        <end position="375"/>
    </location>
</feature>
<evidence type="ECO:0000256" key="6">
    <source>
        <dbReference type="ARBA" id="ARBA00025010"/>
    </source>
</evidence>
<protein>
    <submittedName>
        <fullName evidence="10">Vacuolar protein sorting-associated protein 37B isoform X1</fullName>
    </submittedName>
</protein>
<dbReference type="InterPro" id="IPR009851">
    <property type="entry name" value="Mod_r"/>
</dbReference>
<feature type="compositionally biased region" description="Polar residues" evidence="7">
    <location>
        <begin position="347"/>
        <end position="356"/>
    </location>
</feature>
<dbReference type="GO" id="GO:0006612">
    <property type="term" value="P:protein targeting to membrane"/>
    <property type="evidence" value="ECO:0007669"/>
    <property type="project" value="TreeGrafter"/>
</dbReference>
<dbReference type="Pfam" id="PF07200">
    <property type="entry name" value="Mod_r"/>
    <property type="match status" value="1"/>
</dbReference>
<comment type="similarity">
    <text evidence="2">Belongs to the VPS37 family.</text>
</comment>
<dbReference type="PANTHER" id="PTHR13678">
    <property type="entry name" value="VACUOLAR PROTEIN SORTING-ASSOCIATED PROTEIN 37"/>
    <property type="match status" value="1"/>
</dbReference>
<dbReference type="OrthoDB" id="9685287at2759"/>
<keyword evidence="5" id="KW-0653">Protein transport</keyword>
<accession>A0A455AIY7</accession>
<sequence>MAGPGSEARFAGLSLVQLNELLEDEGQLTEMVQKMEETQNVQLNKEMTLASNRSLAEGNLLYQPQLDSLKARLTQKYQELQVLFEAYQIKKTKLDKQSSSASLETLLALLQAEGAKIEEDTEWLLGSLQPNLQSTPAGGAGLDRVTRDSLLPPRGRSAHGTSREDRCLTSAGLRTGPGEINNQAQPPTVGGTVTTVKVRFIASLTLDHEEILHAKQIELASCAPLQTEVSSFQPGLPLPRRRWGARGERVHPSLRAAPCPRRILILVSGLFLAELERPAGGLETSQGWGGKGRNEAAGKGEGPERGFQGRGSQTRGKKNRKQERHRRFQQEQAPGGWQPRACPPSQARVSLSSALTVTDALERGPRRKGRYPQPT</sequence>
<evidence type="ECO:0000313" key="10">
    <source>
        <dbReference type="RefSeq" id="XP_028336495.1"/>
    </source>
</evidence>
<feature type="compositionally biased region" description="Basic and acidic residues" evidence="7">
    <location>
        <begin position="292"/>
        <end position="304"/>
    </location>
</feature>
<dbReference type="GeneID" id="102989435"/>
<reference evidence="10" key="1">
    <citation type="submission" date="2025-08" db="UniProtKB">
        <authorList>
            <consortium name="RefSeq"/>
        </authorList>
    </citation>
    <scope>IDENTIFICATION</scope>
    <source>
        <tissue evidence="10">Muscle</tissue>
    </source>
</reference>
<organism evidence="9 10">
    <name type="scientific">Physeter macrocephalus</name>
    <name type="common">Sperm whale</name>
    <name type="synonym">Physeter catodon</name>
    <dbReference type="NCBI Taxonomy" id="9755"/>
    <lineage>
        <taxon>Eukaryota</taxon>
        <taxon>Metazoa</taxon>
        <taxon>Chordata</taxon>
        <taxon>Craniata</taxon>
        <taxon>Vertebrata</taxon>
        <taxon>Euteleostomi</taxon>
        <taxon>Mammalia</taxon>
        <taxon>Eutheria</taxon>
        <taxon>Laurasiatheria</taxon>
        <taxon>Artiodactyla</taxon>
        <taxon>Whippomorpha</taxon>
        <taxon>Cetacea</taxon>
        <taxon>Odontoceti</taxon>
        <taxon>Physeteridae</taxon>
        <taxon>Physeter</taxon>
    </lineage>
</organism>
<feature type="compositionally biased region" description="Basic residues" evidence="7">
    <location>
        <begin position="365"/>
        <end position="375"/>
    </location>
</feature>
<evidence type="ECO:0000313" key="9">
    <source>
        <dbReference type="Proteomes" id="UP000248484"/>
    </source>
</evidence>
<dbReference type="GO" id="GO:0000813">
    <property type="term" value="C:ESCRT I complex"/>
    <property type="evidence" value="ECO:0007669"/>
    <property type="project" value="TreeGrafter"/>
</dbReference>
<dbReference type="InParanoid" id="A0A455AIY7"/>
<dbReference type="AlphaFoldDB" id="A0A455AIY7"/>
<evidence type="ECO:0000256" key="7">
    <source>
        <dbReference type="SAM" id="MobiDB-lite"/>
    </source>
</evidence>
<keyword evidence="4" id="KW-0967">Endosome</keyword>
<feature type="compositionally biased region" description="Basic residues" evidence="7">
    <location>
        <begin position="315"/>
        <end position="327"/>
    </location>
</feature>
<dbReference type="CTD" id="79720"/>
<proteinExistence type="inferred from homology"/>
<feature type="domain" description="VPS37 C-terminal" evidence="8">
    <location>
        <begin position="12"/>
        <end position="126"/>
    </location>
</feature>
<evidence type="ECO:0000259" key="8">
    <source>
        <dbReference type="Pfam" id="PF07200"/>
    </source>
</evidence>
<keyword evidence="3" id="KW-0813">Transport</keyword>
<evidence type="ECO:0000256" key="2">
    <source>
        <dbReference type="ARBA" id="ARBA00007617"/>
    </source>
</evidence>
<dbReference type="GO" id="GO:0043162">
    <property type="term" value="P:ubiquitin-dependent protein catabolic process via the multivesicular body sorting pathway"/>
    <property type="evidence" value="ECO:0007669"/>
    <property type="project" value="TreeGrafter"/>
</dbReference>
<gene>
    <name evidence="10" type="primary">VPS37B</name>
</gene>
<evidence type="ECO:0000256" key="1">
    <source>
        <dbReference type="ARBA" id="ARBA00004633"/>
    </source>
</evidence>
<comment type="subcellular location">
    <subcellularLocation>
        <location evidence="1">Late endosome membrane</location>
        <topology evidence="1">Peripheral membrane protein</topology>
    </subcellularLocation>
</comment>
<evidence type="ECO:0000256" key="3">
    <source>
        <dbReference type="ARBA" id="ARBA00022448"/>
    </source>
</evidence>
<dbReference type="GO" id="GO:0006623">
    <property type="term" value="P:protein targeting to vacuole"/>
    <property type="evidence" value="ECO:0007669"/>
    <property type="project" value="TreeGrafter"/>
</dbReference>
<evidence type="ECO:0000256" key="5">
    <source>
        <dbReference type="ARBA" id="ARBA00022927"/>
    </source>
</evidence>
<dbReference type="GO" id="GO:0031902">
    <property type="term" value="C:late endosome membrane"/>
    <property type="evidence" value="ECO:0007669"/>
    <property type="project" value="UniProtKB-SubCell"/>
</dbReference>
<dbReference type="Proteomes" id="UP000248484">
    <property type="component" value="Chromosome 19"/>
</dbReference>
<dbReference type="RefSeq" id="XP_028336495.1">
    <property type="nucleotide sequence ID" value="XM_028480694.2"/>
</dbReference>
<name>A0A455AIY7_PHYMC</name>